<proteinExistence type="predicted"/>
<gene>
    <name evidence="1" type="ORF">NPIL_658641</name>
</gene>
<comment type="caution">
    <text evidence="1">The sequence shown here is derived from an EMBL/GenBank/DDBJ whole genome shotgun (WGS) entry which is preliminary data.</text>
</comment>
<dbReference type="Proteomes" id="UP000887013">
    <property type="component" value="Unassembled WGS sequence"/>
</dbReference>
<dbReference type="EMBL" id="BMAW01016955">
    <property type="protein sequence ID" value="GFT51546.1"/>
    <property type="molecule type" value="Genomic_DNA"/>
</dbReference>
<accession>A0A8X6P6E3</accession>
<protein>
    <submittedName>
        <fullName evidence="1">Uncharacterized protein</fullName>
    </submittedName>
</protein>
<evidence type="ECO:0000313" key="1">
    <source>
        <dbReference type="EMBL" id="GFT51546.1"/>
    </source>
</evidence>
<reference evidence="1" key="1">
    <citation type="submission" date="2020-08" db="EMBL/GenBank/DDBJ databases">
        <title>Multicomponent nature underlies the extraordinary mechanical properties of spider dragline silk.</title>
        <authorList>
            <person name="Kono N."/>
            <person name="Nakamura H."/>
            <person name="Mori M."/>
            <person name="Yoshida Y."/>
            <person name="Ohtoshi R."/>
            <person name="Malay A.D."/>
            <person name="Moran D.A.P."/>
            <person name="Tomita M."/>
            <person name="Numata K."/>
            <person name="Arakawa K."/>
        </authorList>
    </citation>
    <scope>NUCLEOTIDE SEQUENCE</scope>
</reference>
<organism evidence="1 2">
    <name type="scientific">Nephila pilipes</name>
    <name type="common">Giant wood spider</name>
    <name type="synonym">Nephila maculata</name>
    <dbReference type="NCBI Taxonomy" id="299642"/>
    <lineage>
        <taxon>Eukaryota</taxon>
        <taxon>Metazoa</taxon>
        <taxon>Ecdysozoa</taxon>
        <taxon>Arthropoda</taxon>
        <taxon>Chelicerata</taxon>
        <taxon>Arachnida</taxon>
        <taxon>Araneae</taxon>
        <taxon>Araneomorphae</taxon>
        <taxon>Entelegynae</taxon>
        <taxon>Araneoidea</taxon>
        <taxon>Nephilidae</taxon>
        <taxon>Nephila</taxon>
    </lineage>
</organism>
<name>A0A8X6P6E3_NEPPI</name>
<keyword evidence="2" id="KW-1185">Reference proteome</keyword>
<sequence>MTATHHFFQITLGTISKLTTPVSFFKWAFNDGRKRGDKKKRSIFRVTSILFEGRTIVRKTGQMEPLRKRSQSGCRFCSGTPHLALNERWMTSV</sequence>
<dbReference type="AlphaFoldDB" id="A0A8X6P6E3"/>
<evidence type="ECO:0000313" key="2">
    <source>
        <dbReference type="Proteomes" id="UP000887013"/>
    </source>
</evidence>